<accession>A0A9J6GS22</accession>
<proteinExistence type="predicted"/>
<dbReference type="PANTHER" id="PTHR11733:SF241">
    <property type="entry name" value="GH26575P-RELATED"/>
    <property type="match status" value="1"/>
</dbReference>
<dbReference type="VEuPathDB" id="VectorBase:HLOH_054478"/>
<dbReference type="InterPro" id="IPR000718">
    <property type="entry name" value="Peptidase_M13"/>
</dbReference>
<dbReference type="PROSITE" id="PS51885">
    <property type="entry name" value="NEPRILYSIN"/>
    <property type="match status" value="1"/>
</dbReference>
<dbReference type="PANTHER" id="PTHR11733">
    <property type="entry name" value="ZINC METALLOPROTEASE FAMILY M13 NEPRILYSIN-RELATED"/>
    <property type="match status" value="1"/>
</dbReference>
<dbReference type="GO" id="GO:0005886">
    <property type="term" value="C:plasma membrane"/>
    <property type="evidence" value="ECO:0007669"/>
    <property type="project" value="TreeGrafter"/>
</dbReference>
<protein>
    <submittedName>
        <fullName evidence="1">Uncharacterized protein</fullName>
    </submittedName>
</protein>
<dbReference type="InterPro" id="IPR024079">
    <property type="entry name" value="MetalloPept_cat_dom_sf"/>
</dbReference>
<sequence length="421" mass="47582">MLERLQNIYWMKNWTTATNVTVEEVITLSNNSIERYAWNEQLSAHFNTTSEGFRGYSFTIYNTEFFSAFFQVLLSDGEATLAYFMGWCIVQVVSQLATKDLIQHSYTSDYEATTGHEELCATITLSYMGLPFYAGYVRRYVQPLTVSRAYSIFENTRAAFSAALEISKLKTLLPQLNALSIGGETSILELVREHNADALDSMYKQFPNMKESVWHNIPAATNARRAMEVNESLLDYLDDDLQPVYRQRKQYFELLPIAFETPFYDDDVIPAASYGALGSEMASGLAAHIFKLIILSGNDTSAMLDSKASCLTSSQTNSTAGSHALWDKKKFELLVRSTALRMTHHAYFTGDRIWRDYRLSGYTHLTDRQLLFIFSCLLQCGKPDAKFNCNGPVEAFRSFGTTFSCAPGDPMYSGRDCDVLI</sequence>
<name>A0A9J6GS22_HAELO</name>
<keyword evidence="2" id="KW-1185">Reference proteome</keyword>
<organism evidence="1 2">
    <name type="scientific">Haemaphysalis longicornis</name>
    <name type="common">Bush tick</name>
    <dbReference type="NCBI Taxonomy" id="44386"/>
    <lineage>
        <taxon>Eukaryota</taxon>
        <taxon>Metazoa</taxon>
        <taxon>Ecdysozoa</taxon>
        <taxon>Arthropoda</taxon>
        <taxon>Chelicerata</taxon>
        <taxon>Arachnida</taxon>
        <taxon>Acari</taxon>
        <taxon>Parasitiformes</taxon>
        <taxon>Ixodida</taxon>
        <taxon>Ixodoidea</taxon>
        <taxon>Ixodidae</taxon>
        <taxon>Haemaphysalinae</taxon>
        <taxon>Haemaphysalis</taxon>
    </lineage>
</organism>
<dbReference type="AlphaFoldDB" id="A0A9J6GS22"/>
<comment type="caution">
    <text evidence="1">The sequence shown here is derived from an EMBL/GenBank/DDBJ whole genome shotgun (WGS) entry which is preliminary data.</text>
</comment>
<dbReference type="EMBL" id="JABSTR010000008">
    <property type="protein sequence ID" value="KAH9377536.1"/>
    <property type="molecule type" value="Genomic_DNA"/>
</dbReference>
<dbReference type="GO" id="GO:0016485">
    <property type="term" value="P:protein processing"/>
    <property type="evidence" value="ECO:0007669"/>
    <property type="project" value="TreeGrafter"/>
</dbReference>
<evidence type="ECO:0000313" key="2">
    <source>
        <dbReference type="Proteomes" id="UP000821853"/>
    </source>
</evidence>
<dbReference type="Gene3D" id="3.40.390.10">
    <property type="entry name" value="Collagenase (Catalytic Domain)"/>
    <property type="match status" value="1"/>
</dbReference>
<dbReference type="GO" id="GO:0004222">
    <property type="term" value="F:metalloendopeptidase activity"/>
    <property type="evidence" value="ECO:0007669"/>
    <property type="project" value="InterPro"/>
</dbReference>
<reference evidence="1 2" key="1">
    <citation type="journal article" date="2020" name="Cell">
        <title>Large-Scale Comparative Analyses of Tick Genomes Elucidate Their Genetic Diversity and Vector Capacities.</title>
        <authorList>
            <consortium name="Tick Genome and Microbiome Consortium (TIGMIC)"/>
            <person name="Jia N."/>
            <person name="Wang J."/>
            <person name="Shi W."/>
            <person name="Du L."/>
            <person name="Sun Y."/>
            <person name="Zhan W."/>
            <person name="Jiang J.F."/>
            <person name="Wang Q."/>
            <person name="Zhang B."/>
            <person name="Ji P."/>
            <person name="Bell-Sakyi L."/>
            <person name="Cui X.M."/>
            <person name="Yuan T.T."/>
            <person name="Jiang B.G."/>
            <person name="Yang W.F."/>
            <person name="Lam T.T."/>
            <person name="Chang Q.C."/>
            <person name="Ding S.J."/>
            <person name="Wang X.J."/>
            <person name="Zhu J.G."/>
            <person name="Ruan X.D."/>
            <person name="Zhao L."/>
            <person name="Wei J.T."/>
            <person name="Ye R.Z."/>
            <person name="Que T.C."/>
            <person name="Du C.H."/>
            <person name="Zhou Y.H."/>
            <person name="Cheng J.X."/>
            <person name="Dai P.F."/>
            <person name="Guo W.B."/>
            <person name="Han X.H."/>
            <person name="Huang E.J."/>
            <person name="Li L.F."/>
            <person name="Wei W."/>
            <person name="Gao Y.C."/>
            <person name="Liu J.Z."/>
            <person name="Shao H.Z."/>
            <person name="Wang X."/>
            <person name="Wang C.C."/>
            <person name="Yang T.C."/>
            <person name="Huo Q.B."/>
            <person name="Li W."/>
            <person name="Chen H.Y."/>
            <person name="Chen S.E."/>
            <person name="Zhou L.G."/>
            <person name="Ni X.B."/>
            <person name="Tian J.H."/>
            <person name="Sheng Y."/>
            <person name="Liu T."/>
            <person name="Pan Y.S."/>
            <person name="Xia L.Y."/>
            <person name="Li J."/>
            <person name="Zhao F."/>
            <person name="Cao W.C."/>
        </authorList>
    </citation>
    <scope>NUCLEOTIDE SEQUENCE [LARGE SCALE GENOMIC DNA]</scope>
    <source>
        <strain evidence="1">HaeL-2018</strain>
    </source>
</reference>
<dbReference type="InterPro" id="IPR042089">
    <property type="entry name" value="Peptidase_M13_dom_2"/>
</dbReference>
<evidence type="ECO:0000313" key="1">
    <source>
        <dbReference type="EMBL" id="KAH9377536.1"/>
    </source>
</evidence>
<dbReference type="Gene3D" id="1.10.1380.10">
    <property type="entry name" value="Neutral endopeptidase , domain2"/>
    <property type="match status" value="1"/>
</dbReference>
<dbReference type="Proteomes" id="UP000821853">
    <property type="component" value="Unassembled WGS sequence"/>
</dbReference>
<gene>
    <name evidence="1" type="ORF">HPB48_013047</name>
</gene>
<dbReference type="SUPFAM" id="SSF55486">
    <property type="entry name" value="Metalloproteases ('zincins'), catalytic domain"/>
    <property type="match status" value="1"/>
</dbReference>
<dbReference type="OrthoDB" id="6507247at2759"/>